<keyword evidence="4" id="KW-0677">Repeat</keyword>
<evidence type="ECO:0000259" key="13">
    <source>
        <dbReference type="PROSITE" id="PS50805"/>
    </source>
</evidence>
<dbReference type="FunFam" id="3.30.160.60:FF:000624">
    <property type="entry name" value="zinc finger protein 697"/>
    <property type="match status" value="1"/>
</dbReference>
<dbReference type="FunFam" id="3.30.160.60:FF:001498">
    <property type="entry name" value="Zinc finger protein 404"/>
    <property type="match status" value="1"/>
</dbReference>
<keyword evidence="8" id="KW-0238">DNA-binding</keyword>
<dbReference type="FunFam" id="3.30.160.60:FF:000176">
    <property type="entry name" value="zinc finger protein 70"/>
    <property type="match status" value="1"/>
</dbReference>
<dbReference type="FunFam" id="3.30.160.60:FF:000781">
    <property type="entry name" value="zinc finger protein 205 isoform X1"/>
    <property type="match status" value="1"/>
</dbReference>
<dbReference type="Gene3D" id="3.30.160.60">
    <property type="entry name" value="Classic Zinc Finger"/>
    <property type="match status" value="12"/>
</dbReference>
<dbReference type="FunFam" id="3.30.160.60:FF:000726">
    <property type="entry name" value="Zinc finger protein 214"/>
    <property type="match status" value="1"/>
</dbReference>
<feature type="domain" description="C2H2-type" evidence="12">
    <location>
        <begin position="661"/>
        <end position="688"/>
    </location>
</feature>
<dbReference type="GeneID" id="101352937"/>
<feature type="domain" description="C2H2-type" evidence="12">
    <location>
        <begin position="549"/>
        <end position="576"/>
    </location>
</feature>
<dbReference type="Gene3D" id="6.10.140.140">
    <property type="match status" value="1"/>
</dbReference>
<dbReference type="InterPro" id="IPR036051">
    <property type="entry name" value="KRAB_dom_sf"/>
</dbReference>
<dbReference type="GO" id="GO:0000978">
    <property type="term" value="F:RNA polymerase II cis-regulatory region sequence-specific DNA binding"/>
    <property type="evidence" value="ECO:0007669"/>
    <property type="project" value="TreeGrafter"/>
</dbReference>
<keyword evidence="14" id="KW-1185">Reference proteome</keyword>
<dbReference type="FunFam" id="3.30.160.60:FF:001534">
    <property type="entry name" value="zinc finger protein 227 isoform X1"/>
    <property type="match status" value="1"/>
</dbReference>
<feature type="domain" description="KRAB" evidence="13">
    <location>
        <begin position="8"/>
        <end position="79"/>
    </location>
</feature>
<name>A0A2Y9G161_TRIMA</name>
<dbReference type="PROSITE" id="PS50157">
    <property type="entry name" value="ZINC_FINGER_C2H2_2"/>
    <property type="match status" value="12"/>
</dbReference>
<dbReference type="FunFam" id="3.30.160.60:FF:002357">
    <property type="entry name" value="Zinc finger protein 782"/>
    <property type="match status" value="1"/>
</dbReference>
<feature type="domain" description="C2H2-type" evidence="12">
    <location>
        <begin position="493"/>
        <end position="520"/>
    </location>
</feature>
<feature type="domain" description="C2H2-type" evidence="12">
    <location>
        <begin position="324"/>
        <end position="354"/>
    </location>
</feature>
<dbReference type="InterPro" id="IPR013087">
    <property type="entry name" value="Znf_C2H2_type"/>
</dbReference>
<dbReference type="InterPro" id="IPR036236">
    <property type="entry name" value="Znf_C2H2_sf"/>
</dbReference>
<comment type="subcellular location">
    <subcellularLocation>
        <location evidence="1">Nucleus</location>
    </subcellularLocation>
</comment>
<feature type="domain" description="C2H2-type" evidence="12">
    <location>
        <begin position="465"/>
        <end position="492"/>
    </location>
</feature>
<keyword evidence="3" id="KW-0479">Metal-binding</keyword>
<evidence type="ECO:0000313" key="14">
    <source>
        <dbReference type="Proteomes" id="UP000248480"/>
    </source>
</evidence>
<dbReference type="Proteomes" id="UP000248480">
    <property type="component" value="Unplaced"/>
</dbReference>
<dbReference type="GO" id="GO:0000981">
    <property type="term" value="F:DNA-binding transcription factor activity, RNA polymerase II-specific"/>
    <property type="evidence" value="ECO:0007669"/>
    <property type="project" value="TreeGrafter"/>
</dbReference>
<evidence type="ECO:0000256" key="1">
    <source>
        <dbReference type="ARBA" id="ARBA00004123"/>
    </source>
</evidence>
<feature type="domain" description="C2H2-type" evidence="12">
    <location>
        <begin position="577"/>
        <end position="604"/>
    </location>
</feature>
<keyword evidence="9" id="KW-0804">Transcription</keyword>
<dbReference type="KEGG" id="tmu:101352937"/>
<dbReference type="SUPFAM" id="SSF109640">
    <property type="entry name" value="KRAB domain (Kruppel-associated box)"/>
    <property type="match status" value="1"/>
</dbReference>
<comment type="similarity">
    <text evidence="2">Belongs to the krueppel C2H2-type zinc-finger protein family.</text>
</comment>
<dbReference type="CDD" id="cd07765">
    <property type="entry name" value="KRAB_A-box"/>
    <property type="match status" value="1"/>
</dbReference>
<feature type="domain" description="C2H2-type" evidence="12">
    <location>
        <begin position="411"/>
        <end position="438"/>
    </location>
</feature>
<feature type="domain" description="C2H2-type" evidence="12">
    <location>
        <begin position="605"/>
        <end position="632"/>
    </location>
</feature>
<dbReference type="InterPro" id="IPR050752">
    <property type="entry name" value="C2H2-ZF_domain"/>
</dbReference>
<evidence type="ECO:0000256" key="10">
    <source>
        <dbReference type="ARBA" id="ARBA00023242"/>
    </source>
</evidence>
<dbReference type="SMART" id="SM00349">
    <property type="entry name" value="KRAB"/>
    <property type="match status" value="1"/>
</dbReference>
<dbReference type="SUPFAM" id="SSF57667">
    <property type="entry name" value="beta-beta-alpha zinc fingers"/>
    <property type="match status" value="7"/>
</dbReference>
<dbReference type="SMART" id="SM00355">
    <property type="entry name" value="ZnF_C2H2"/>
    <property type="match status" value="10"/>
</dbReference>
<sequence>MTKFQEAVTFRDVAVVFTKEELGLLNSAQRKLYRDVMVENFRNLVSVGSQPFTPGAMLQLGREAKLWMTETETQGDGCSGHRNQNEMEAVQEAGLRYLLHEVLICWKMWEQFRSKLSGNQDCIVNLQGKRSKLLNQNNSPCQMRTGESVQVSEDENNVTKLQEEISNSIKTQEFPVRTTWDFWRKLYLRESQNYQNRCQQIDVKNKLCKCDQCVMRKSIHPHDGRGVYKREKAFSHNNCGKDFMKKPSQRSIIYSGEQTSDENGKGFNVGSNLELHQQLQLREKRHTCSEYGKGISYSSLLSVRRIDSTAAGIGPILQSVHTGEKCYRNDECGEGFSENSHLQTHQRVNTGEKPYKCQECAKSFNQNSFLPTHEIFHTGEKPYKCDRCKKGFSATFDLNIHCVDNTGDKSYKCDVYDKGFSQIAQLQAHQRAYTRDKTYKWEVCDRVFNQNSGLQQRVHIGEKPYKCKVCHKSFSKASNLQAHQRIHTGEKPYKCDMCDKNFSRNSHLQAHQRVHTGEKPYKCETCGKDFSQISHLQAHQRVHTGEKPYKCETCGKGFSQSSHLQDHQRVHTGEKPYKCSVCGKDFSWSSHLQAHQRVHTGEKPYKCEECGKGFIWNSYLHVHQRIHTGEKPYECSMCGKSFSQASHLQAHRRVHTGEKPYKCFVCGKGFSQSSCLQVHQRVHNGDKSNTRDECDKGVLQSIGFSFSSEDQHSRGYI</sequence>
<dbReference type="PANTHER" id="PTHR24384">
    <property type="entry name" value="FINGER PUTATIVE TRANSCRIPTION FACTOR FAMILY-RELATED"/>
    <property type="match status" value="1"/>
</dbReference>
<organism evidence="14 15">
    <name type="scientific">Trichechus manatus latirostris</name>
    <name type="common">Florida manatee</name>
    <dbReference type="NCBI Taxonomy" id="127582"/>
    <lineage>
        <taxon>Eukaryota</taxon>
        <taxon>Metazoa</taxon>
        <taxon>Chordata</taxon>
        <taxon>Craniata</taxon>
        <taxon>Vertebrata</taxon>
        <taxon>Euteleostomi</taxon>
        <taxon>Mammalia</taxon>
        <taxon>Eutheria</taxon>
        <taxon>Afrotheria</taxon>
        <taxon>Sirenia</taxon>
        <taxon>Trichechidae</taxon>
        <taxon>Trichechus</taxon>
    </lineage>
</organism>
<evidence type="ECO:0000256" key="11">
    <source>
        <dbReference type="PROSITE-ProRule" id="PRU00042"/>
    </source>
</evidence>
<dbReference type="GO" id="GO:0005634">
    <property type="term" value="C:nucleus"/>
    <property type="evidence" value="ECO:0007669"/>
    <property type="project" value="UniProtKB-SubCell"/>
</dbReference>
<feature type="domain" description="C2H2-type" evidence="12">
    <location>
        <begin position="521"/>
        <end position="548"/>
    </location>
</feature>
<evidence type="ECO:0000256" key="9">
    <source>
        <dbReference type="ARBA" id="ARBA00023163"/>
    </source>
</evidence>
<keyword evidence="7" id="KW-0805">Transcription regulation</keyword>
<evidence type="ECO:0000256" key="8">
    <source>
        <dbReference type="ARBA" id="ARBA00023125"/>
    </source>
</evidence>
<feature type="domain" description="C2H2-type" evidence="12">
    <location>
        <begin position="383"/>
        <end position="410"/>
    </location>
</feature>
<evidence type="ECO:0000256" key="4">
    <source>
        <dbReference type="ARBA" id="ARBA00022737"/>
    </source>
</evidence>
<gene>
    <name evidence="15" type="primary">LOC101352937</name>
</gene>
<dbReference type="RefSeq" id="XP_012414638.1">
    <property type="nucleotide sequence ID" value="XM_012559184.2"/>
</dbReference>
<protein>
    <submittedName>
        <fullName evidence="15">Zinc finger protein 233 isoform X7</fullName>
    </submittedName>
</protein>
<feature type="domain" description="C2H2-type" evidence="12">
    <location>
        <begin position="633"/>
        <end position="660"/>
    </location>
</feature>
<keyword evidence="6" id="KW-0862">Zinc</keyword>
<dbReference type="AlphaFoldDB" id="A0A2Y9G161"/>
<dbReference type="FunFam" id="3.30.160.60:FF:002343">
    <property type="entry name" value="Zinc finger protein 33A"/>
    <property type="match status" value="2"/>
</dbReference>
<evidence type="ECO:0000256" key="6">
    <source>
        <dbReference type="ARBA" id="ARBA00022833"/>
    </source>
</evidence>
<dbReference type="FunFam" id="3.30.160.60:FF:000663">
    <property type="entry name" value="Zinc finger protein 45"/>
    <property type="match status" value="1"/>
</dbReference>
<evidence type="ECO:0000256" key="2">
    <source>
        <dbReference type="ARBA" id="ARBA00006991"/>
    </source>
</evidence>
<dbReference type="PROSITE" id="PS00028">
    <property type="entry name" value="ZINC_FINGER_C2H2_1"/>
    <property type="match status" value="9"/>
</dbReference>
<dbReference type="PANTHER" id="PTHR24384:SF242">
    <property type="entry name" value="ZINC FINGER PROTEIN 628"/>
    <property type="match status" value="1"/>
</dbReference>
<dbReference type="Pfam" id="PF01352">
    <property type="entry name" value="KRAB"/>
    <property type="match status" value="1"/>
</dbReference>
<evidence type="ECO:0000256" key="3">
    <source>
        <dbReference type="ARBA" id="ARBA00022723"/>
    </source>
</evidence>
<feature type="domain" description="C2H2-type" evidence="12">
    <location>
        <begin position="355"/>
        <end position="382"/>
    </location>
</feature>
<dbReference type="GO" id="GO:0008270">
    <property type="term" value="F:zinc ion binding"/>
    <property type="evidence" value="ECO:0007669"/>
    <property type="project" value="UniProtKB-KW"/>
</dbReference>
<evidence type="ECO:0000256" key="5">
    <source>
        <dbReference type="ARBA" id="ARBA00022771"/>
    </source>
</evidence>
<keyword evidence="5 11" id="KW-0863">Zinc-finger</keyword>
<accession>A0A2Y9G161</accession>
<reference evidence="15" key="1">
    <citation type="submission" date="2025-08" db="UniProtKB">
        <authorList>
            <consortium name="RefSeq"/>
        </authorList>
    </citation>
    <scope>IDENTIFICATION</scope>
</reference>
<dbReference type="FunFam" id="3.30.160.60:FF:002254">
    <property type="entry name" value="Zinc finger protein 540"/>
    <property type="match status" value="1"/>
</dbReference>
<dbReference type="InterPro" id="IPR001909">
    <property type="entry name" value="KRAB"/>
</dbReference>
<evidence type="ECO:0000256" key="7">
    <source>
        <dbReference type="ARBA" id="ARBA00023015"/>
    </source>
</evidence>
<dbReference type="PROSITE" id="PS50805">
    <property type="entry name" value="KRAB"/>
    <property type="match status" value="1"/>
</dbReference>
<dbReference type="Pfam" id="PF00096">
    <property type="entry name" value="zf-C2H2"/>
    <property type="match status" value="8"/>
</dbReference>
<evidence type="ECO:0000313" key="15">
    <source>
        <dbReference type="RefSeq" id="XP_012414638.1"/>
    </source>
</evidence>
<proteinExistence type="inferred from homology"/>
<evidence type="ECO:0000259" key="12">
    <source>
        <dbReference type="PROSITE" id="PS50157"/>
    </source>
</evidence>
<keyword evidence="10" id="KW-0539">Nucleus</keyword>